<comment type="caution">
    <text evidence="1">The sequence shown here is derived from an EMBL/GenBank/DDBJ whole genome shotgun (WGS) entry which is preliminary data.</text>
</comment>
<evidence type="ECO:0008006" key="3">
    <source>
        <dbReference type="Google" id="ProtNLM"/>
    </source>
</evidence>
<sequence length="123" mass="13206">MTTADLSAHLSAVVAAIRSRRLPLGHEKETQEAISDALTAAGIEHVRERRIGARDILDHFTVGGVAVEVKLRGGKRDIHRQLCRYAEHEEVKALVLASSVAMGLPPSINGKPLVAISLGSAWL</sequence>
<gene>
    <name evidence="1" type="ORF">ACFPMG_31620</name>
</gene>
<name>A0ABW0GG58_9PROT</name>
<keyword evidence="2" id="KW-1185">Reference proteome</keyword>
<accession>A0ABW0GG58</accession>
<organism evidence="1 2">
    <name type="scientific">Azospirillum himalayense</name>
    <dbReference type="NCBI Taxonomy" id="654847"/>
    <lineage>
        <taxon>Bacteria</taxon>
        <taxon>Pseudomonadati</taxon>
        <taxon>Pseudomonadota</taxon>
        <taxon>Alphaproteobacteria</taxon>
        <taxon>Rhodospirillales</taxon>
        <taxon>Azospirillaceae</taxon>
        <taxon>Azospirillum</taxon>
    </lineage>
</organism>
<reference evidence="2" key="1">
    <citation type="journal article" date="2019" name="Int. J. Syst. Evol. Microbiol.">
        <title>The Global Catalogue of Microorganisms (GCM) 10K type strain sequencing project: providing services to taxonomists for standard genome sequencing and annotation.</title>
        <authorList>
            <consortium name="The Broad Institute Genomics Platform"/>
            <consortium name="The Broad Institute Genome Sequencing Center for Infectious Disease"/>
            <person name="Wu L."/>
            <person name="Ma J."/>
        </authorList>
    </citation>
    <scope>NUCLEOTIDE SEQUENCE [LARGE SCALE GENOMIC DNA]</scope>
    <source>
        <strain evidence="2">CCUG 58760</strain>
    </source>
</reference>
<evidence type="ECO:0000313" key="2">
    <source>
        <dbReference type="Proteomes" id="UP001596166"/>
    </source>
</evidence>
<evidence type="ECO:0000313" key="1">
    <source>
        <dbReference type="EMBL" id="MFC5359556.1"/>
    </source>
</evidence>
<proteinExistence type="predicted"/>
<dbReference type="Proteomes" id="UP001596166">
    <property type="component" value="Unassembled WGS sequence"/>
</dbReference>
<dbReference type="RefSeq" id="WP_376999679.1">
    <property type="nucleotide sequence ID" value="NZ_JBHSLC010000115.1"/>
</dbReference>
<dbReference type="EMBL" id="JBHSLC010000115">
    <property type="protein sequence ID" value="MFC5359556.1"/>
    <property type="molecule type" value="Genomic_DNA"/>
</dbReference>
<protein>
    <recommendedName>
        <fullName evidence="3">Restriction endonuclease</fullName>
    </recommendedName>
</protein>